<name>A0A1U7NJH3_9FIRM</name>
<sequence length="302" mass="34736">MEKITAALVTYNRKELLHEALEALMAQSFPVEILVIDNASTDGTEKMLEKWIKQGKIHYRNTGKNLGGAGGFCLALEEALKLGSEYIWMMDDDTIVKEDSLEKLLEQARLHPQAAFFSSKAIWIDGTQNRMNQQRLLKKDIGQKAIPCREATFVSLLVKSDAIYKYGLPVKEFFIWGDDIEYTRRLSFRSGGYYVPDSVVLHKTANNEGSNIVTDHENRLPRYRYAYRNEVYIAKQEGTGRKVRQLAKILYHTGKVLMLSKDKKMEKIRLIWSASWEGLSFHANIRYPENKQAESEAHQSKH</sequence>
<keyword evidence="4" id="KW-0808">Transferase</keyword>
<evidence type="ECO:0000256" key="4">
    <source>
        <dbReference type="ARBA" id="ARBA00022679"/>
    </source>
</evidence>
<dbReference type="PANTHER" id="PTHR43179">
    <property type="entry name" value="RHAMNOSYLTRANSFERASE WBBL"/>
    <property type="match status" value="1"/>
</dbReference>
<accession>A0A1U7NJH3</accession>
<evidence type="ECO:0000256" key="1">
    <source>
        <dbReference type="ARBA" id="ARBA00004776"/>
    </source>
</evidence>
<dbReference type="CDD" id="cd04185">
    <property type="entry name" value="GT_2_like_b"/>
    <property type="match status" value="1"/>
</dbReference>
<protein>
    <recommendedName>
        <fullName evidence="5">Glycosyltransferase 2-like domain-containing protein</fullName>
    </recommendedName>
</protein>
<feature type="domain" description="Glycosyltransferase 2-like" evidence="5">
    <location>
        <begin position="8"/>
        <end position="135"/>
    </location>
</feature>
<evidence type="ECO:0000256" key="2">
    <source>
        <dbReference type="ARBA" id="ARBA00006739"/>
    </source>
</evidence>
<keyword evidence="3" id="KW-0328">Glycosyltransferase</keyword>
<organism evidence="6 7">
    <name type="scientific">Ileibacterium valens</name>
    <dbReference type="NCBI Taxonomy" id="1862668"/>
    <lineage>
        <taxon>Bacteria</taxon>
        <taxon>Bacillati</taxon>
        <taxon>Bacillota</taxon>
        <taxon>Erysipelotrichia</taxon>
        <taxon>Erysipelotrichales</taxon>
        <taxon>Erysipelotrichaceae</taxon>
        <taxon>Ileibacterium</taxon>
    </lineage>
</organism>
<dbReference type="SUPFAM" id="SSF53448">
    <property type="entry name" value="Nucleotide-diphospho-sugar transferases"/>
    <property type="match status" value="1"/>
</dbReference>
<comment type="caution">
    <text evidence="6">The sequence shown here is derived from an EMBL/GenBank/DDBJ whole genome shotgun (WGS) entry which is preliminary data.</text>
</comment>
<evidence type="ECO:0000256" key="3">
    <source>
        <dbReference type="ARBA" id="ARBA00022676"/>
    </source>
</evidence>
<comment type="pathway">
    <text evidence="1">Cell wall biogenesis; cell wall polysaccharide biosynthesis.</text>
</comment>
<dbReference type="Pfam" id="PF00535">
    <property type="entry name" value="Glycos_transf_2"/>
    <property type="match status" value="1"/>
</dbReference>
<comment type="similarity">
    <text evidence="2">Belongs to the glycosyltransferase 2 family.</text>
</comment>
<dbReference type="PANTHER" id="PTHR43179:SF12">
    <property type="entry name" value="GALACTOFURANOSYLTRANSFERASE GLFT2"/>
    <property type="match status" value="1"/>
</dbReference>
<gene>
    <name evidence="6" type="ORF">BO222_00070</name>
</gene>
<dbReference type="GO" id="GO:0016757">
    <property type="term" value="F:glycosyltransferase activity"/>
    <property type="evidence" value="ECO:0007669"/>
    <property type="project" value="UniProtKB-KW"/>
</dbReference>
<dbReference type="GeneID" id="82201648"/>
<evidence type="ECO:0000313" key="6">
    <source>
        <dbReference type="EMBL" id="OLU43430.1"/>
    </source>
</evidence>
<dbReference type="AlphaFoldDB" id="A0A1U7NJH3"/>
<dbReference type="Proteomes" id="UP000186341">
    <property type="component" value="Unassembled WGS sequence"/>
</dbReference>
<evidence type="ECO:0000259" key="5">
    <source>
        <dbReference type="Pfam" id="PF00535"/>
    </source>
</evidence>
<reference evidence="6 7" key="1">
    <citation type="submission" date="2016-11" db="EMBL/GenBank/DDBJ databases">
        <title>Description of two novel members of the family Erysipelotrichaceae: Ileibacterium lipovorans gen. nov., sp. nov. and Dubosiella newyorkensis, gen. nov., sp. nov.</title>
        <authorList>
            <person name="Cox L.M."/>
            <person name="Sohn J."/>
            <person name="Tyrrell K.L."/>
            <person name="Citron D.M."/>
            <person name="Lawson P.A."/>
            <person name="Patel N.B."/>
            <person name="Iizumi T."/>
            <person name="Perez-Perez G.I."/>
            <person name="Goldstein E.J."/>
            <person name="Blaser M.J."/>
        </authorList>
    </citation>
    <scope>NUCLEOTIDE SEQUENCE [LARGE SCALE GENOMIC DNA]</scope>
    <source>
        <strain evidence="6 7">NYU-BL-A3</strain>
    </source>
</reference>
<evidence type="ECO:0000313" key="7">
    <source>
        <dbReference type="Proteomes" id="UP000186341"/>
    </source>
</evidence>
<dbReference type="InterPro" id="IPR001173">
    <property type="entry name" value="Glyco_trans_2-like"/>
</dbReference>
<proteinExistence type="inferred from homology"/>
<dbReference type="Gene3D" id="3.90.550.10">
    <property type="entry name" value="Spore Coat Polysaccharide Biosynthesis Protein SpsA, Chain A"/>
    <property type="match status" value="1"/>
</dbReference>
<dbReference type="InterPro" id="IPR029044">
    <property type="entry name" value="Nucleotide-diphossugar_trans"/>
</dbReference>
<dbReference type="RefSeq" id="WP_075817292.1">
    <property type="nucleotide sequence ID" value="NZ_CAJUTZ010000001.1"/>
</dbReference>
<keyword evidence="7" id="KW-1185">Reference proteome</keyword>
<dbReference type="EMBL" id="MPJW01000004">
    <property type="protein sequence ID" value="OLU43430.1"/>
    <property type="molecule type" value="Genomic_DNA"/>
</dbReference>
<dbReference type="OrthoDB" id="7665907at2"/>